<gene>
    <name evidence="2" type="ORF">CR513_36687</name>
</gene>
<keyword evidence="3" id="KW-1185">Reference proteome</keyword>
<feature type="non-terminal residue" evidence="2">
    <location>
        <position position="277"/>
    </location>
</feature>
<dbReference type="PANTHER" id="PTHR11439">
    <property type="entry name" value="GAG-POL-RELATED RETROTRANSPOSON"/>
    <property type="match status" value="1"/>
</dbReference>
<dbReference type="EMBL" id="QJKJ01007621">
    <property type="protein sequence ID" value="RDX82516.1"/>
    <property type="molecule type" value="Genomic_DNA"/>
</dbReference>
<sequence length="277" mass="30921">MKLIVKQDEPYSDPKRYRRLMGKFIYLTITRPDISFAVGVVSQFMQAPCVDHWTTVLCILKYIKKTPGQGLLYEDKGDTHISCYCVVDWARSSIDRRSSTGLDVYPIKERLEIGLGLGANVAQKQGLSTLARSASKGGVSKGSQSYPKGSSSKRPKDHLKDLSSKGPKGHSKDSSSKGSKGHQKDLSSKGLGLKKAISVGYGHHRWIHLPRRSPWLMVVVTSNSLNAEDQVHQSVLESQAITSGRLRLLSLKLVLPQWRETPLQHRAPPRWRKARAR</sequence>
<dbReference type="PANTHER" id="PTHR11439:SF485">
    <property type="entry name" value="REVERSE TRANSCRIPTASE TY1_COPIA-TYPE DOMAIN-CONTAINING PROTEIN"/>
    <property type="match status" value="1"/>
</dbReference>
<dbReference type="Proteomes" id="UP000257109">
    <property type="component" value="Unassembled WGS sequence"/>
</dbReference>
<dbReference type="OrthoDB" id="128382at2759"/>
<feature type="region of interest" description="Disordered" evidence="1">
    <location>
        <begin position="132"/>
        <end position="189"/>
    </location>
</feature>
<name>A0A371FW27_MUCPR</name>
<dbReference type="AlphaFoldDB" id="A0A371FW27"/>
<evidence type="ECO:0000313" key="2">
    <source>
        <dbReference type="EMBL" id="RDX82516.1"/>
    </source>
</evidence>
<protein>
    <submittedName>
        <fullName evidence="2">Mitochondrial protein</fullName>
    </submittedName>
</protein>
<accession>A0A371FW27</accession>
<evidence type="ECO:0000256" key="1">
    <source>
        <dbReference type="SAM" id="MobiDB-lite"/>
    </source>
</evidence>
<organism evidence="2 3">
    <name type="scientific">Mucuna pruriens</name>
    <name type="common">Velvet bean</name>
    <name type="synonym">Dolichos pruriens</name>
    <dbReference type="NCBI Taxonomy" id="157652"/>
    <lineage>
        <taxon>Eukaryota</taxon>
        <taxon>Viridiplantae</taxon>
        <taxon>Streptophyta</taxon>
        <taxon>Embryophyta</taxon>
        <taxon>Tracheophyta</taxon>
        <taxon>Spermatophyta</taxon>
        <taxon>Magnoliopsida</taxon>
        <taxon>eudicotyledons</taxon>
        <taxon>Gunneridae</taxon>
        <taxon>Pentapetalae</taxon>
        <taxon>rosids</taxon>
        <taxon>fabids</taxon>
        <taxon>Fabales</taxon>
        <taxon>Fabaceae</taxon>
        <taxon>Papilionoideae</taxon>
        <taxon>50 kb inversion clade</taxon>
        <taxon>NPAAA clade</taxon>
        <taxon>indigoferoid/millettioid clade</taxon>
        <taxon>Phaseoleae</taxon>
        <taxon>Mucuna</taxon>
    </lineage>
</organism>
<reference evidence="2" key="1">
    <citation type="submission" date="2018-05" db="EMBL/GenBank/DDBJ databases">
        <title>Draft genome of Mucuna pruriens seed.</title>
        <authorList>
            <person name="Nnadi N.E."/>
            <person name="Vos R."/>
            <person name="Hasami M.H."/>
            <person name="Devisetty U.K."/>
            <person name="Aguiy J.C."/>
        </authorList>
    </citation>
    <scope>NUCLEOTIDE SEQUENCE [LARGE SCALE GENOMIC DNA]</scope>
    <source>
        <strain evidence="2">JCA_2017</strain>
    </source>
</reference>
<proteinExistence type="predicted"/>
<feature type="compositionally biased region" description="Polar residues" evidence="1">
    <location>
        <begin position="141"/>
        <end position="150"/>
    </location>
</feature>
<evidence type="ECO:0000313" key="3">
    <source>
        <dbReference type="Proteomes" id="UP000257109"/>
    </source>
</evidence>
<comment type="caution">
    <text evidence="2">The sequence shown here is derived from an EMBL/GenBank/DDBJ whole genome shotgun (WGS) entry which is preliminary data.</text>
</comment>